<dbReference type="RefSeq" id="WP_173081636.1">
    <property type="nucleotide sequence ID" value="NZ_BLTE01000002.1"/>
</dbReference>
<dbReference type="AlphaFoldDB" id="A0A6V8LRR3"/>
<gene>
    <name evidence="1" type="ORF">NNJEOMEG_00857</name>
</gene>
<dbReference type="EMBL" id="BLTE01000002">
    <property type="protein sequence ID" value="GFK93028.1"/>
    <property type="molecule type" value="Genomic_DNA"/>
</dbReference>
<reference evidence="1 2" key="2">
    <citation type="submission" date="2020-05" db="EMBL/GenBank/DDBJ databases">
        <title>Draft genome sequence of Desulfovibrio sp. strainFSS-1.</title>
        <authorList>
            <person name="Shimoshige H."/>
            <person name="Kobayashi H."/>
            <person name="Maekawa T."/>
        </authorList>
    </citation>
    <scope>NUCLEOTIDE SEQUENCE [LARGE SCALE GENOMIC DNA]</scope>
    <source>
        <strain evidence="1 2">SIID29052-01</strain>
    </source>
</reference>
<evidence type="ECO:0000313" key="2">
    <source>
        <dbReference type="Proteomes" id="UP000494245"/>
    </source>
</evidence>
<evidence type="ECO:0000313" key="1">
    <source>
        <dbReference type="EMBL" id="GFK93028.1"/>
    </source>
</evidence>
<organism evidence="1 2">
    <name type="scientific">Fundidesulfovibrio magnetotacticus</name>
    <dbReference type="NCBI Taxonomy" id="2730080"/>
    <lineage>
        <taxon>Bacteria</taxon>
        <taxon>Pseudomonadati</taxon>
        <taxon>Thermodesulfobacteriota</taxon>
        <taxon>Desulfovibrionia</taxon>
        <taxon>Desulfovibrionales</taxon>
        <taxon>Desulfovibrionaceae</taxon>
        <taxon>Fundidesulfovibrio</taxon>
    </lineage>
</organism>
<reference evidence="1 2" key="1">
    <citation type="submission" date="2020-04" db="EMBL/GenBank/DDBJ databases">
        <authorList>
            <consortium name="Desulfovibrio sp. FSS-1 genome sequencing consortium"/>
            <person name="Shimoshige H."/>
            <person name="Kobayashi H."/>
            <person name="Maekawa T."/>
        </authorList>
    </citation>
    <scope>NUCLEOTIDE SEQUENCE [LARGE SCALE GENOMIC DNA]</scope>
    <source>
        <strain evidence="1 2">SIID29052-01</strain>
    </source>
</reference>
<accession>A0A6V8LRR3</accession>
<protein>
    <submittedName>
        <fullName evidence="1">Uncharacterized protein</fullName>
    </submittedName>
</protein>
<proteinExistence type="predicted"/>
<sequence>MSASPTSPAQIPDSLLVNQLIREYAIDKAAQRVAEVDAFINAPTKINLLILEVFKGLVSNRVA</sequence>
<name>A0A6V8LRR3_9BACT</name>
<dbReference type="Proteomes" id="UP000494245">
    <property type="component" value="Unassembled WGS sequence"/>
</dbReference>
<keyword evidence="2" id="KW-1185">Reference proteome</keyword>
<comment type="caution">
    <text evidence="1">The sequence shown here is derived from an EMBL/GenBank/DDBJ whole genome shotgun (WGS) entry which is preliminary data.</text>
</comment>